<accession>A0A0A2KJE3</accession>
<gene>
    <name evidence="2" type="ORF">PITC_029480</name>
</gene>
<dbReference type="STRING" id="40296.A0A0A2KJE3"/>
<evidence type="ECO:0000313" key="3">
    <source>
        <dbReference type="Proteomes" id="UP000030104"/>
    </source>
</evidence>
<reference evidence="2 3" key="1">
    <citation type="journal article" date="2015" name="Mol. Plant Microbe Interact.">
        <title>Genome, transcriptome, and functional analyses of Penicillium expansum provide new insights into secondary metabolism and pathogenicity.</title>
        <authorList>
            <person name="Ballester A.R."/>
            <person name="Marcet-Houben M."/>
            <person name="Levin E."/>
            <person name="Sela N."/>
            <person name="Selma-Lazaro C."/>
            <person name="Carmona L."/>
            <person name="Wisniewski M."/>
            <person name="Droby S."/>
            <person name="Gonzalez-Candelas L."/>
            <person name="Gabaldon T."/>
        </authorList>
    </citation>
    <scope>NUCLEOTIDE SEQUENCE [LARGE SCALE GENOMIC DNA]</scope>
    <source>
        <strain evidence="2 3">PHI-1</strain>
    </source>
</reference>
<protein>
    <recommendedName>
        <fullName evidence="1">F-box domain-containing protein</fullName>
    </recommendedName>
</protein>
<dbReference type="AlphaFoldDB" id="A0A0A2KJE3"/>
<dbReference type="OMA" id="PRYLTCD"/>
<dbReference type="InterPro" id="IPR036047">
    <property type="entry name" value="F-box-like_dom_sf"/>
</dbReference>
<evidence type="ECO:0000259" key="1">
    <source>
        <dbReference type="PROSITE" id="PS50181"/>
    </source>
</evidence>
<dbReference type="PROSITE" id="PS50181">
    <property type="entry name" value="FBOX"/>
    <property type="match status" value="1"/>
</dbReference>
<dbReference type="SUPFAM" id="SSF81383">
    <property type="entry name" value="F-box domain"/>
    <property type="match status" value="1"/>
</dbReference>
<dbReference type="InterPro" id="IPR001810">
    <property type="entry name" value="F-box_dom"/>
</dbReference>
<organism evidence="2 3">
    <name type="scientific">Penicillium italicum</name>
    <name type="common">Blue mold</name>
    <dbReference type="NCBI Taxonomy" id="40296"/>
    <lineage>
        <taxon>Eukaryota</taxon>
        <taxon>Fungi</taxon>
        <taxon>Dikarya</taxon>
        <taxon>Ascomycota</taxon>
        <taxon>Pezizomycotina</taxon>
        <taxon>Eurotiomycetes</taxon>
        <taxon>Eurotiomycetidae</taxon>
        <taxon>Eurotiales</taxon>
        <taxon>Aspergillaceae</taxon>
        <taxon>Penicillium</taxon>
    </lineage>
</organism>
<feature type="domain" description="F-box" evidence="1">
    <location>
        <begin position="48"/>
        <end position="94"/>
    </location>
</feature>
<evidence type="ECO:0000313" key="2">
    <source>
        <dbReference type="EMBL" id="KGO67909.1"/>
    </source>
</evidence>
<dbReference type="CDD" id="cd09917">
    <property type="entry name" value="F-box_SF"/>
    <property type="match status" value="1"/>
</dbReference>
<name>A0A0A2KJE3_PENIT</name>
<sequence length="416" mass="48210">MLLSMKETPPGICHAPKTTPITTHWARDLYQYLEPKSVTYPNPKTLEPELLDALPVELLLLIADFLPLEDIYCLSLCNRRLLTIFKSRTKHRSLRRKPQLSFLRRLEHDHPRYLTCDDCLVLHDLNRISEPFELSSPAHTYPPRLECLAPASEIRPRESLSMIIHNSSSMYSHYRLQFSHLHLAMRRFYCGPQYGISTDALAFTEVEKAFSGGDRIIRPTTLFTVSAQICPDPPSLYLRIQDIVSMVNFRQIDDEEYLCEVEQNDFAILRVCKHKSKPFWLQDIPLDRYPTHEYFNCGLCNAVCEVELFENRPNGHITIVMTRYINLGAGLSPNDPRWRVNLLSEWKEPEVQEVNPEYMDARPQRTFEALTETSLRDLTSRNLSYLEDERYQATMVRIPGDVPPSWALWNGAAAPS</sequence>
<dbReference type="Proteomes" id="UP000030104">
    <property type="component" value="Unassembled WGS sequence"/>
</dbReference>
<dbReference type="HOGENOM" id="CLU_057384_0_0_1"/>
<comment type="caution">
    <text evidence="2">The sequence shown here is derived from an EMBL/GenBank/DDBJ whole genome shotgun (WGS) entry which is preliminary data.</text>
</comment>
<dbReference type="PhylomeDB" id="A0A0A2KJE3"/>
<proteinExistence type="predicted"/>
<keyword evidence="3" id="KW-1185">Reference proteome</keyword>
<dbReference type="Pfam" id="PF00646">
    <property type="entry name" value="F-box"/>
    <property type="match status" value="1"/>
</dbReference>
<dbReference type="OrthoDB" id="3766406at2759"/>
<dbReference type="EMBL" id="JQGA01001246">
    <property type="protein sequence ID" value="KGO67909.1"/>
    <property type="molecule type" value="Genomic_DNA"/>
</dbReference>